<accession>A0A6V8PNQ4</accession>
<protein>
    <recommendedName>
        <fullName evidence="3">PIN domain-containing protein</fullName>
    </recommendedName>
</protein>
<evidence type="ECO:0000313" key="1">
    <source>
        <dbReference type="EMBL" id="GFP32551.1"/>
    </source>
</evidence>
<evidence type="ECO:0008006" key="3">
    <source>
        <dbReference type="Google" id="ProtNLM"/>
    </source>
</evidence>
<dbReference type="Proteomes" id="UP000568877">
    <property type="component" value="Unassembled WGS sequence"/>
</dbReference>
<name>A0A6V8PNQ4_9ACTN</name>
<organism evidence="1 2">
    <name type="scientific">Candidatus Hakubella thermalkaliphila</name>
    <dbReference type="NCBI Taxonomy" id="2754717"/>
    <lineage>
        <taxon>Bacteria</taxon>
        <taxon>Bacillati</taxon>
        <taxon>Actinomycetota</taxon>
        <taxon>Actinomycetota incertae sedis</taxon>
        <taxon>Candidatus Hakubellales</taxon>
        <taxon>Candidatus Hakubellaceae</taxon>
        <taxon>Candidatus Hakubella</taxon>
    </lineage>
</organism>
<sequence length="154" mass="17502">MKQRIYIDTSVIGGCEDEEFSKWSIQLFKDFRQGLRIAVVSDLTRRELEGAPESVKRILSSLPDTNVENVFLTEEAEILAQNYIDDGVVTAKHIADAQHIAIASVERVDVLVSWNFQQIVNLDRIHAFNSVNLKVGSLILEIRSPREVIHEEEI</sequence>
<dbReference type="InterPro" id="IPR029060">
    <property type="entry name" value="PIN-like_dom_sf"/>
</dbReference>
<comment type="caution">
    <text evidence="1">The sequence shown here is derived from an EMBL/GenBank/DDBJ whole genome shotgun (WGS) entry which is preliminary data.</text>
</comment>
<dbReference type="SUPFAM" id="SSF88723">
    <property type="entry name" value="PIN domain-like"/>
    <property type="match status" value="1"/>
</dbReference>
<proteinExistence type="predicted"/>
<dbReference type="AlphaFoldDB" id="A0A6V8PNQ4"/>
<dbReference type="EMBL" id="BLSA01000098">
    <property type="protein sequence ID" value="GFP32551.1"/>
    <property type="molecule type" value="Genomic_DNA"/>
</dbReference>
<reference evidence="1 2" key="1">
    <citation type="journal article" date="2020" name="Front. Microbiol.">
        <title>Single-cell genomics of novel Actinobacteria with the Wood-Ljungdahl pathway discovered in a serpentinizing system.</title>
        <authorList>
            <person name="Merino N."/>
            <person name="Kawai M."/>
            <person name="Boyd E.S."/>
            <person name="Colman D.R."/>
            <person name="McGlynn S.E."/>
            <person name="Nealson K.H."/>
            <person name="Kurokawa K."/>
            <person name="Hongoh Y."/>
        </authorList>
    </citation>
    <scope>NUCLEOTIDE SEQUENCE [LARGE SCALE GENOMIC DNA]</scope>
    <source>
        <strain evidence="1 2">S42</strain>
    </source>
</reference>
<evidence type="ECO:0000313" key="2">
    <source>
        <dbReference type="Proteomes" id="UP000568877"/>
    </source>
</evidence>
<gene>
    <name evidence="1" type="ORF">HKBW3S42_00855</name>
</gene>